<dbReference type="PATRIC" id="fig|796940.3.peg.572"/>
<dbReference type="Pfam" id="PF26079">
    <property type="entry name" value="Baseplate_J_C"/>
    <property type="match status" value="1"/>
</dbReference>
<evidence type="ECO:0000259" key="3">
    <source>
        <dbReference type="Pfam" id="PF26079"/>
    </source>
</evidence>
<reference evidence="4 5" key="1">
    <citation type="submission" date="2011-08" db="EMBL/GenBank/DDBJ databases">
        <title>The Genome Sequence of Eubacteriaceae bacterium CM5.</title>
        <authorList>
            <consortium name="The Broad Institute Genome Sequencing Platform"/>
            <person name="Earl A."/>
            <person name="Ward D."/>
            <person name="Feldgarden M."/>
            <person name="Gevers D."/>
            <person name="Sizova M."/>
            <person name="Hazen A."/>
            <person name="Epstein S."/>
            <person name="Young S.K."/>
            <person name="Zeng Q."/>
            <person name="Gargeya S."/>
            <person name="Fitzgerald M."/>
            <person name="Haas B."/>
            <person name="Abouelleil A."/>
            <person name="Alvarado L."/>
            <person name="Arachchi H.M."/>
            <person name="Berlin A."/>
            <person name="Brown A."/>
            <person name="Chapman S.B."/>
            <person name="Chen Z."/>
            <person name="Dunbar C."/>
            <person name="Freedman E."/>
            <person name="Gearin G."/>
            <person name="Gellesch M."/>
            <person name="Goldberg J."/>
            <person name="Griggs A."/>
            <person name="Gujja S."/>
            <person name="Heiman D."/>
            <person name="Howarth C."/>
            <person name="Larson L."/>
            <person name="Lui A."/>
            <person name="MacDonald P.J.P."/>
            <person name="Montmayeur A."/>
            <person name="Murphy C."/>
            <person name="Neiman D."/>
            <person name="Pearson M."/>
            <person name="Priest M."/>
            <person name="Roberts A."/>
            <person name="Saif S."/>
            <person name="Shea T."/>
            <person name="Shenoy N."/>
            <person name="Sisk P."/>
            <person name="Stolte C."/>
            <person name="Sykes S."/>
            <person name="Wortman J."/>
            <person name="Nusbaum C."/>
            <person name="Birren B."/>
        </authorList>
    </citation>
    <scope>NUCLEOTIDE SEQUENCE [LARGE SCALE GENOMIC DNA]</scope>
    <source>
        <strain evidence="4 5">CM5</strain>
    </source>
</reference>
<sequence length="347" mass="39220">MKLDYTFEEILKNMLDRANESVDKREGSVIYDSLAPASVELKYVYDAIRYLLLQEFAMTAEREYLILKTKEVGLEVFPAKKAVIKAEFKNSDNEYIEIEINQRFSIEELNYKVIGRIEKGIYKLECEDVGEKSNPIVPSDMIPIDYITGLGSAKAIEIINRGEDEESTEHLRQRYFIKVREPATSGNIYHYRRWVMEVAGVGSVKVFPLWAGNGTVKLAIVNSKMEVADVALINEVQKHVESVRPIGATVSVVSAKNKDITITAKISIIPGVSITEITNHFKEKVKDFFKENAFKVNYVSIAKVGNILLDIPNVLDYKDLKLNNSFANTQLADEEIALLSNVKLEVV</sequence>
<evidence type="ECO:0000313" key="5">
    <source>
        <dbReference type="Proteomes" id="UP000003379"/>
    </source>
</evidence>
<dbReference type="Pfam" id="PF26078">
    <property type="entry name" value="Baseplate_J_M"/>
    <property type="match status" value="1"/>
</dbReference>
<evidence type="ECO:0000259" key="2">
    <source>
        <dbReference type="Pfam" id="PF26078"/>
    </source>
</evidence>
<feature type="domain" description="Baseplate J-like C-terminal" evidence="3">
    <location>
        <begin position="260"/>
        <end position="344"/>
    </location>
</feature>
<feature type="domain" description="Baseplate J-like central" evidence="2">
    <location>
        <begin position="183"/>
        <end position="254"/>
    </location>
</feature>
<comment type="caution">
    <text evidence="4">The sequence shown here is derived from an EMBL/GenBank/DDBJ whole genome shotgun (WGS) entry which is preliminary data.</text>
</comment>
<evidence type="ECO:0000313" key="4">
    <source>
        <dbReference type="EMBL" id="EHL19774.1"/>
    </source>
</evidence>
<dbReference type="HOGENOM" id="CLU_039609_0_1_9"/>
<protein>
    <submittedName>
        <fullName evidence="4">Uncharacterized protein</fullName>
    </submittedName>
</protein>
<dbReference type="PANTHER" id="PTHR37829:SF3">
    <property type="entry name" value="PROTEIN JAYE-RELATED"/>
    <property type="match status" value="1"/>
</dbReference>
<organism evidence="4 5">
    <name type="scientific">Peptoanaerobacter stomatis</name>
    <dbReference type="NCBI Taxonomy" id="796937"/>
    <lineage>
        <taxon>Bacteria</taxon>
        <taxon>Bacillati</taxon>
        <taxon>Bacillota</taxon>
        <taxon>Clostridia</taxon>
        <taxon>Peptostreptococcales</taxon>
        <taxon>Filifactoraceae</taxon>
        <taxon>Peptoanaerobacter</taxon>
    </lineage>
</organism>
<gene>
    <name evidence="4" type="ORF">HMPREF9628_01290</name>
</gene>
<dbReference type="AlphaFoldDB" id="G9XBC3"/>
<evidence type="ECO:0000256" key="1">
    <source>
        <dbReference type="ARBA" id="ARBA00038087"/>
    </source>
</evidence>
<name>G9XBC3_9FIRM</name>
<dbReference type="PANTHER" id="PTHR37829">
    <property type="entry name" value="PHAGE-LIKE ELEMENT PBSX PROTEIN XKDT"/>
    <property type="match status" value="1"/>
</dbReference>
<dbReference type="EMBL" id="AFZG01000015">
    <property type="protein sequence ID" value="EHL19774.1"/>
    <property type="molecule type" value="Genomic_DNA"/>
</dbReference>
<proteinExistence type="inferred from homology"/>
<dbReference type="Proteomes" id="UP000003379">
    <property type="component" value="Unassembled WGS sequence"/>
</dbReference>
<accession>G9XBC3</accession>
<dbReference type="InterPro" id="IPR058530">
    <property type="entry name" value="Baseplate_J-like_C"/>
</dbReference>
<dbReference type="InterPro" id="IPR052399">
    <property type="entry name" value="Phage_Baseplate_Assmbl_Protein"/>
</dbReference>
<dbReference type="RefSeq" id="WP_009529293.1">
    <property type="nucleotide sequence ID" value="NZ_JH414605.1"/>
</dbReference>
<comment type="similarity">
    <text evidence="1">Belongs to the Mu gp47/PBSX XkdT family.</text>
</comment>
<dbReference type="InterPro" id="IPR058531">
    <property type="entry name" value="Baseplate_J_M"/>
</dbReference>